<evidence type="ECO:0000256" key="1">
    <source>
        <dbReference type="ARBA" id="ARBA00001311"/>
    </source>
</evidence>
<dbReference type="OrthoDB" id="6428749at2759"/>
<feature type="active site" description="Charge relay system" evidence="5">
    <location>
        <position position="220"/>
    </location>
</feature>
<reference evidence="8" key="1">
    <citation type="submission" date="2013-12" db="EMBL/GenBank/DDBJ databases">
        <authorList>
            <person name="Genoscope - CEA"/>
        </authorList>
    </citation>
    <scope>NUCLEOTIDE SEQUENCE</scope>
    <source>
        <strain evidence="8">CBS 1993</strain>
    </source>
</reference>
<dbReference type="PIRSF" id="PIRSF001221">
    <property type="entry name" value="Amidase_fungi"/>
    <property type="match status" value="1"/>
</dbReference>
<protein>
    <recommendedName>
        <fullName evidence="3">amidase</fullName>
        <ecNumber evidence="3">3.5.1.4</ecNumber>
    </recommendedName>
</protein>
<feature type="binding site" evidence="6">
    <location>
        <position position="194"/>
    </location>
    <ligand>
        <name>substrate</name>
    </ligand>
</feature>
<feature type="active site" description="Acyl-ester intermediate" evidence="5">
    <location>
        <position position="244"/>
    </location>
</feature>
<evidence type="ECO:0000259" key="7">
    <source>
        <dbReference type="Pfam" id="PF01425"/>
    </source>
</evidence>
<dbReference type="GeneID" id="34518620"/>
<comment type="catalytic activity">
    <reaction evidence="1">
        <text>a monocarboxylic acid amide + H2O = a monocarboxylate + NH4(+)</text>
        <dbReference type="Rhea" id="RHEA:12020"/>
        <dbReference type="ChEBI" id="CHEBI:15377"/>
        <dbReference type="ChEBI" id="CHEBI:28938"/>
        <dbReference type="ChEBI" id="CHEBI:35757"/>
        <dbReference type="ChEBI" id="CHEBI:83628"/>
        <dbReference type="EC" id="3.5.1.4"/>
    </reaction>
</comment>
<proteinExistence type="inferred from homology"/>
<feature type="binding site" evidence="6">
    <location>
        <position position="220"/>
    </location>
    <ligand>
        <name>substrate</name>
    </ligand>
</feature>
<sequence length="548" mass="60237">MSWKDTPPEDAAKFELWKPKIQAYLDAREAAVPKQYLLPESKLPPADQLNVANLPYTSGAMTAEELVITETGVPQLAKKIADGDWSSVQVLEAFLKRAVMGNQLLNFATTFIADDAMERAKELDEIYAKTGKTVGPLHGVPVSIKEHIGFKGKPMHGGFVSRVDFLATEDAVTVRVLKEQGAVPFVRTNIPQSLMHADSSNYIVGATKNCLNLKLSAGGSSGGEGSIVGFKGSPVGVGTDIGGSIRFPAAFNGCYGLRPTSYRVSGLGCGGAGGGQESIKSVMGPISQHVEDLDYFMESYLGGEPWKYDGTLLVMPWRKVVPSKAITVGIMWNDGVVETQPGILRGLRFLKEKLEAQGIKVVDWEPYKVGEIWEESLPLFYADGLKAQLTMLGESGEPIHPLTRYAFQGCKEGGLTVSENWAYNRRRDSFRTEYLALMQKRGVDFIVNPVYWNVTPRLHETKYWSHTTLWNYLDHPCVAMPTGLFMDPKLDTPQPREFLSTFDEEIQSLVGDAQDYIGAPLTFQVVGKRYHDEETVAAAKVLDAALKA</sequence>
<feature type="domain" description="Amidase" evidence="7">
    <location>
        <begin position="90"/>
        <end position="535"/>
    </location>
</feature>
<dbReference type="HOGENOM" id="CLU_009600_9_2_1"/>
<evidence type="ECO:0000256" key="4">
    <source>
        <dbReference type="ARBA" id="ARBA00022801"/>
    </source>
</evidence>
<dbReference type="Proteomes" id="UP000019384">
    <property type="component" value="Unassembled WGS sequence"/>
</dbReference>
<dbReference type="InterPro" id="IPR020556">
    <property type="entry name" value="Amidase_CS"/>
</dbReference>
<dbReference type="Gene3D" id="3.90.1300.10">
    <property type="entry name" value="Amidase signature (AS) domain"/>
    <property type="match status" value="1"/>
</dbReference>
<dbReference type="Pfam" id="PF01425">
    <property type="entry name" value="Amidase"/>
    <property type="match status" value="1"/>
</dbReference>
<dbReference type="PANTHER" id="PTHR46072">
    <property type="entry name" value="AMIDASE-RELATED-RELATED"/>
    <property type="match status" value="1"/>
</dbReference>
<evidence type="ECO:0000256" key="6">
    <source>
        <dbReference type="PIRSR" id="PIRSR001221-2"/>
    </source>
</evidence>
<dbReference type="EMBL" id="HG793125">
    <property type="protein sequence ID" value="CDK25220.1"/>
    <property type="molecule type" value="Genomic_DNA"/>
</dbReference>
<evidence type="ECO:0000313" key="9">
    <source>
        <dbReference type="Proteomes" id="UP000019384"/>
    </source>
</evidence>
<keyword evidence="4" id="KW-0378">Hydrolase</keyword>
<dbReference type="AlphaFoldDB" id="W6MTS8"/>
<dbReference type="EC" id="3.5.1.4" evidence="3"/>
<feature type="active site" description="Charge relay system" evidence="5">
    <location>
        <position position="145"/>
    </location>
</feature>
<name>W6MTS8_9ASCO</name>
<dbReference type="GO" id="GO:0004040">
    <property type="term" value="F:amidase activity"/>
    <property type="evidence" value="ECO:0007669"/>
    <property type="project" value="UniProtKB-EC"/>
</dbReference>
<dbReference type="PROSITE" id="PS00571">
    <property type="entry name" value="AMIDASES"/>
    <property type="match status" value="1"/>
</dbReference>
<dbReference type="PANTHER" id="PTHR46072:SF4">
    <property type="entry name" value="AMIDASE C550.07-RELATED"/>
    <property type="match status" value="1"/>
</dbReference>
<evidence type="ECO:0000256" key="2">
    <source>
        <dbReference type="ARBA" id="ARBA00009199"/>
    </source>
</evidence>
<evidence type="ECO:0000313" key="8">
    <source>
        <dbReference type="EMBL" id="CDK25220.1"/>
    </source>
</evidence>
<dbReference type="RefSeq" id="XP_022457232.1">
    <property type="nucleotide sequence ID" value="XM_022605800.1"/>
</dbReference>
<reference evidence="8" key="2">
    <citation type="submission" date="2014-02" db="EMBL/GenBank/DDBJ databases">
        <title>Complete DNA sequence of /Kuraishia capsulata/ illustrates novel genomic features among budding yeasts (/Saccharomycotina/).</title>
        <authorList>
            <person name="Morales L."/>
            <person name="Noel B."/>
            <person name="Porcel B."/>
            <person name="Marcet-Houben M."/>
            <person name="Hullo M-F."/>
            <person name="Sacerdot C."/>
            <person name="Tekaia F."/>
            <person name="Leh-Louis V."/>
            <person name="Despons L."/>
            <person name="Khanna V."/>
            <person name="Aury J-M."/>
            <person name="Barbe V."/>
            <person name="Couloux A."/>
            <person name="Labadie K."/>
            <person name="Pelletier E."/>
            <person name="Souciet J-L."/>
            <person name="Boekhout T."/>
            <person name="Gabaldon T."/>
            <person name="Wincker P."/>
            <person name="Dujon B."/>
        </authorList>
    </citation>
    <scope>NUCLEOTIDE SEQUENCE</scope>
    <source>
        <strain evidence="8">CBS 1993</strain>
    </source>
</reference>
<comment type="similarity">
    <text evidence="2">Belongs to the amidase family.</text>
</comment>
<gene>
    <name evidence="8" type="ORF">KUCA_T00001187001</name>
</gene>
<dbReference type="STRING" id="1382522.W6MTS8"/>
<keyword evidence="9" id="KW-1185">Reference proteome</keyword>
<feature type="binding site" evidence="6">
    <location>
        <begin position="241"/>
        <end position="244"/>
    </location>
    <ligand>
        <name>substrate</name>
    </ligand>
</feature>
<dbReference type="SUPFAM" id="SSF75304">
    <property type="entry name" value="Amidase signature (AS) enzymes"/>
    <property type="match status" value="1"/>
</dbReference>
<evidence type="ECO:0000256" key="5">
    <source>
        <dbReference type="PIRSR" id="PIRSR001221-1"/>
    </source>
</evidence>
<organism evidence="8 9">
    <name type="scientific">Kuraishia capsulata CBS 1993</name>
    <dbReference type="NCBI Taxonomy" id="1382522"/>
    <lineage>
        <taxon>Eukaryota</taxon>
        <taxon>Fungi</taxon>
        <taxon>Dikarya</taxon>
        <taxon>Ascomycota</taxon>
        <taxon>Saccharomycotina</taxon>
        <taxon>Pichiomycetes</taxon>
        <taxon>Pichiales</taxon>
        <taxon>Pichiaceae</taxon>
        <taxon>Kuraishia</taxon>
    </lineage>
</organism>
<dbReference type="InterPro" id="IPR023631">
    <property type="entry name" value="Amidase_dom"/>
</dbReference>
<evidence type="ECO:0000256" key="3">
    <source>
        <dbReference type="ARBA" id="ARBA00012922"/>
    </source>
</evidence>
<accession>W6MTS8</accession>
<dbReference type="InterPro" id="IPR036928">
    <property type="entry name" value="AS_sf"/>
</dbReference>